<feature type="region of interest" description="Disordered" evidence="1">
    <location>
        <begin position="600"/>
        <end position="630"/>
    </location>
</feature>
<evidence type="ECO:0000313" key="2">
    <source>
        <dbReference type="EMBL" id="MBE9039376.1"/>
    </source>
</evidence>
<name>A0A928VW77_9CYAN</name>
<protein>
    <submittedName>
        <fullName evidence="2">Uncharacterized protein</fullName>
    </submittedName>
</protein>
<dbReference type="AlphaFoldDB" id="A0A928VW77"/>
<evidence type="ECO:0000313" key="3">
    <source>
        <dbReference type="Proteomes" id="UP000621799"/>
    </source>
</evidence>
<keyword evidence="3" id="KW-1185">Reference proteome</keyword>
<reference evidence="2" key="1">
    <citation type="submission" date="2020-10" db="EMBL/GenBank/DDBJ databases">
        <authorList>
            <person name="Castelo-Branco R."/>
            <person name="Eusebio N."/>
            <person name="Adriana R."/>
            <person name="Vieira A."/>
            <person name="Brugerolle De Fraissinette N."/>
            <person name="Rezende De Castro R."/>
            <person name="Schneider M.P."/>
            <person name="Vasconcelos V."/>
            <person name="Leao P.N."/>
        </authorList>
    </citation>
    <scope>NUCLEOTIDE SEQUENCE</scope>
    <source>
        <strain evidence="2">LEGE 11467</strain>
    </source>
</reference>
<sequence>MPNISGQAIALDLLAGTYRFNFSDFQSPDRSDAIRIESANGLFHDYRLDRTWTGWKVAQPTFDYFDRSLDDSIEIRLTQDDRLILRTDEGYDLGLEPNYPTASFTYARIDEAELEEPEIQPAPRSEDLHPLIQISRNSRGDAIEYPLDEADTLGSGVLRSYRAELRTDRNEVSVAQIEQDFFHGQVDLSSYGVSGSAGLWTTEPGINKVTFDMRGDYDAANLLFWNGESIVPIDPAHISNSTIEIYIDAVSDEWGFVLLDSNDTGDDTDFRISGLEWVGESSIVELDGGYIANIGGLSPSDSIGNVKIESHNASLSTGQSDRAASSLGDWAMGDKEFLKPYGTEGSAITYTDLEPGEYDFLWSFYTRDITNHDALYAWNGKTLTQIGDRTDGYSDFPRQAWTSEDLNASVEVVYDYLTIIALDAGDKRGTTDFRVEGLRRTGDLGYEPPQPIDIAPDILTGDINLKDGYTGIATGTGDRAISTLGTELTGDRDALTDYGTEGSYAKWTGLDNGTYEVTWSLYASENDFDRDAVYFWDGSEAQPLATRADATIQSSATRWISDRTTSTFDVTNGELGFLALDELDKSGTTEMRIYSIEKVGSSTQNPSTENGFDPITGTREEPPYPIPDNGWDMGNDADRAWDMGTLKPWETDDMTGIEWNQGYVYPAYHLGASYINETIGGDDVTDWATFVLEEASYLNFFHSNAIAEIMDESDRVVVGSNDSYSGNLQALLLPGQYQMRFSSESSVSETFSAQIYLSNSDPSYAD</sequence>
<evidence type="ECO:0000256" key="1">
    <source>
        <dbReference type="SAM" id="MobiDB-lite"/>
    </source>
</evidence>
<gene>
    <name evidence="2" type="ORF">IQ235_01015</name>
</gene>
<dbReference type="Proteomes" id="UP000621799">
    <property type="component" value="Unassembled WGS sequence"/>
</dbReference>
<proteinExistence type="predicted"/>
<feature type="compositionally biased region" description="Polar residues" evidence="1">
    <location>
        <begin position="600"/>
        <end position="610"/>
    </location>
</feature>
<comment type="caution">
    <text evidence="2">The sequence shown here is derived from an EMBL/GenBank/DDBJ whole genome shotgun (WGS) entry which is preliminary data.</text>
</comment>
<dbReference type="RefSeq" id="WP_264319639.1">
    <property type="nucleotide sequence ID" value="NZ_JADEXN010000007.1"/>
</dbReference>
<accession>A0A928VW77</accession>
<organism evidence="2 3">
    <name type="scientific">Zarconia navalis LEGE 11467</name>
    <dbReference type="NCBI Taxonomy" id="1828826"/>
    <lineage>
        <taxon>Bacteria</taxon>
        <taxon>Bacillati</taxon>
        <taxon>Cyanobacteriota</taxon>
        <taxon>Cyanophyceae</taxon>
        <taxon>Oscillatoriophycideae</taxon>
        <taxon>Oscillatoriales</taxon>
        <taxon>Oscillatoriales incertae sedis</taxon>
        <taxon>Zarconia</taxon>
        <taxon>Zarconia navalis</taxon>
    </lineage>
</organism>
<dbReference type="EMBL" id="JADEXN010000007">
    <property type="protein sequence ID" value="MBE9039376.1"/>
    <property type="molecule type" value="Genomic_DNA"/>
</dbReference>